<dbReference type="Proteomes" id="UP000046392">
    <property type="component" value="Unplaced"/>
</dbReference>
<accession>A0A0N5BF51</accession>
<name>A0A0N5BF51_STREA</name>
<organism evidence="2 3">
    <name type="scientific">Strongyloides papillosus</name>
    <name type="common">Intestinal threadworm</name>
    <dbReference type="NCBI Taxonomy" id="174720"/>
    <lineage>
        <taxon>Eukaryota</taxon>
        <taxon>Metazoa</taxon>
        <taxon>Ecdysozoa</taxon>
        <taxon>Nematoda</taxon>
        <taxon>Chromadorea</taxon>
        <taxon>Rhabditida</taxon>
        <taxon>Tylenchina</taxon>
        <taxon>Panagrolaimomorpha</taxon>
        <taxon>Strongyloidoidea</taxon>
        <taxon>Strongyloididae</taxon>
        <taxon>Strongyloides</taxon>
    </lineage>
</organism>
<proteinExistence type="predicted"/>
<feature type="region of interest" description="Disordered" evidence="1">
    <location>
        <begin position="412"/>
        <end position="442"/>
    </location>
</feature>
<evidence type="ECO:0000256" key="1">
    <source>
        <dbReference type="SAM" id="MobiDB-lite"/>
    </source>
</evidence>
<sequence length="442" mass="51645">MLNNFYSYQNNNNVPLQYVNMIGKFNSHLDTPMSNDIILHCKGFYFKVNHDIGITNSRLLQTWSVKMTGRGFIIDLSDCKKEAVEIVVQLFKNTNEHVQQKLILDVYRVLIKLECYLLEENFYTYINQSLLMRGTNNNNLSCLSNNQFSRYYADTKKDNSSIRHLQELTSEIKAMHKSINNFTVQNNHESKRQKKSLNDLPDVGMNDKVVNIKLLTGQKILNYNDYQEIFDLLDFYKSKTSFDKTMISSNEYSNLKLLFDNEIYEIKCLMDLKNVAKYIKRIYNKYEKRPIFNSDNSIRIKPISSNIFNGTNAKKYNESRPLFHKEQTSKSFKKGNYLKRSEKLVPTTIKPLNLIKQEILKEQSELESRSNQLNTFVNTVPFNKLELSIKNKDVDKKNVHFKRNHYTFSSEISNNSDTQIKTPISGNEESSTSNISSQSQLL</sequence>
<reference evidence="3" key="1">
    <citation type="submission" date="2017-02" db="UniProtKB">
        <authorList>
            <consortium name="WormBaseParasite"/>
        </authorList>
    </citation>
    <scope>IDENTIFICATION</scope>
</reference>
<feature type="compositionally biased region" description="Polar residues" evidence="1">
    <location>
        <begin position="412"/>
        <end position="422"/>
    </location>
</feature>
<dbReference type="AlphaFoldDB" id="A0A0N5BF51"/>
<evidence type="ECO:0000313" key="2">
    <source>
        <dbReference type="Proteomes" id="UP000046392"/>
    </source>
</evidence>
<protein>
    <submittedName>
        <fullName evidence="3">BTB domain-containing protein</fullName>
    </submittedName>
</protein>
<keyword evidence="2" id="KW-1185">Reference proteome</keyword>
<dbReference type="WBParaSite" id="SPAL_0000462000.1">
    <property type="protein sequence ID" value="SPAL_0000462000.1"/>
    <property type="gene ID" value="SPAL_0000462000"/>
</dbReference>
<feature type="compositionally biased region" description="Low complexity" evidence="1">
    <location>
        <begin position="424"/>
        <end position="442"/>
    </location>
</feature>
<evidence type="ECO:0000313" key="3">
    <source>
        <dbReference type="WBParaSite" id="SPAL_0000462000.1"/>
    </source>
</evidence>